<gene>
    <name evidence="6" type="ORF">DXA50_13230</name>
</gene>
<name>A0A413IKY6_9BACT</name>
<dbReference type="InterPro" id="IPR058636">
    <property type="entry name" value="Beta-barrel_YknX"/>
</dbReference>
<comment type="similarity">
    <text evidence="1">Belongs to the membrane fusion protein (MFP) (TC 8.A.1) family.</text>
</comment>
<evidence type="ECO:0000256" key="1">
    <source>
        <dbReference type="ARBA" id="ARBA00009477"/>
    </source>
</evidence>
<dbReference type="Gene3D" id="2.40.420.20">
    <property type="match status" value="1"/>
</dbReference>
<feature type="domain" description="YknX-like beta-barrel" evidence="5">
    <location>
        <begin position="203"/>
        <end position="278"/>
    </location>
</feature>
<evidence type="ECO:0000256" key="2">
    <source>
        <dbReference type="SAM" id="MobiDB-lite"/>
    </source>
</evidence>
<dbReference type="InterPro" id="IPR058625">
    <property type="entry name" value="MdtA-like_BSH"/>
</dbReference>
<evidence type="ECO:0000259" key="5">
    <source>
        <dbReference type="Pfam" id="PF25990"/>
    </source>
</evidence>
<protein>
    <submittedName>
        <fullName evidence="6">Efflux RND transporter periplasmic adaptor subunit</fullName>
    </submittedName>
</protein>
<dbReference type="PANTHER" id="PTHR30469">
    <property type="entry name" value="MULTIDRUG RESISTANCE PROTEIN MDTA"/>
    <property type="match status" value="1"/>
</dbReference>
<dbReference type="GO" id="GO:0015562">
    <property type="term" value="F:efflux transmembrane transporter activity"/>
    <property type="evidence" value="ECO:0007669"/>
    <property type="project" value="TreeGrafter"/>
</dbReference>
<evidence type="ECO:0000259" key="3">
    <source>
        <dbReference type="Pfam" id="PF25917"/>
    </source>
</evidence>
<feature type="domain" description="Multidrug resistance protein MdtA-like barrel-sandwich hybrid" evidence="3">
    <location>
        <begin position="54"/>
        <end position="191"/>
    </location>
</feature>
<feature type="region of interest" description="Disordered" evidence="2">
    <location>
        <begin position="363"/>
        <end position="393"/>
    </location>
</feature>
<accession>A0A413IKY6</accession>
<dbReference type="InterPro" id="IPR058649">
    <property type="entry name" value="CzcB_C"/>
</dbReference>
<feature type="domain" description="CzcB-like C-terminal circularly permuted SH3-like" evidence="4">
    <location>
        <begin position="317"/>
        <end position="359"/>
    </location>
</feature>
<sequence>MKRIVLIIVAGLASLFVSCQSGKKEKIKYEVFEVKEGNIRNTITATGTIEPVTQVEVGTQVSGTIAHLYADYNSEVKKGQLIAELDKTVLEAEYESALATYHSNQNEFAYEKKNYERQYGLYEKKLVSDSEFETSEYQYERASRALEKSCSDLVKAEQNLKYCMIYSPIDGVVISRAVDEGQTVAATFNTPKLFVIANDLREMQVVADVDEADIGQVKEGQKVIFSVDAFPDEYFEGSITQVRLEPIITSNVVTYEVVIDAPNPDLKLKPGLTANITVLIHEKENVLIFPLRALRFQPEEELEDTKVSGKVKVQAGVKETKSVWVQTAEGLVNKNVRTGISDGIYTEVLEGVKAGDQVVIGVELPEKDSGKASQKSKPGGNPLMPNMTGQRPH</sequence>
<dbReference type="RefSeq" id="WP_117775310.1">
    <property type="nucleotide sequence ID" value="NZ_CAJUBB010000029.1"/>
</dbReference>
<dbReference type="Pfam" id="PF25917">
    <property type="entry name" value="BSH_RND"/>
    <property type="match status" value="1"/>
</dbReference>
<dbReference type="EMBL" id="QSCR01000025">
    <property type="protein sequence ID" value="RGY15186.1"/>
    <property type="molecule type" value="Genomic_DNA"/>
</dbReference>
<organism evidence="6 7">
    <name type="scientific">Butyricimonas virosa</name>
    <dbReference type="NCBI Taxonomy" id="544645"/>
    <lineage>
        <taxon>Bacteria</taxon>
        <taxon>Pseudomonadati</taxon>
        <taxon>Bacteroidota</taxon>
        <taxon>Bacteroidia</taxon>
        <taxon>Bacteroidales</taxon>
        <taxon>Odoribacteraceae</taxon>
        <taxon>Butyricimonas</taxon>
    </lineage>
</organism>
<proteinExistence type="inferred from homology"/>
<reference evidence="6 7" key="1">
    <citation type="submission" date="2018-08" db="EMBL/GenBank/DDBJ databases">
        <title>A genome reference for cultivated species of the human gut microbiota.</title>
        <authorList>
            <person name="Zou Y."/>
            <person name="Xue W."/>
            <person name="Luo G."/>
        </authorList>
    </citation>
    <scope>NUCLEOTIDE SEQUENCE [LARGE SCALE GENOMIC DNA]</scope>
    <source>
        <strain evidence="6 7">OF02-7</strain>
    </source>
</reference>
<dbReference type="Pfam" id="PF25990">
    <property type="entry name" value="Beta-barrel_YknX"/>
    <property type="match status" value="1"/>
</dbReference>
<dbReference type="Gene3D" id="2.40.50.100">
    <property type="match status" value="1"/>
</dbReference>
<evidence type="ECO:0000313" key="7">
    <source>
        <dbReference type="Proteomes" id="UP000286063"/>
    </source>
</evidence>
<dbReference type="Gene3D" id="2.40.30.170">
    <property type="match status" value="1"/>
</dbReference>
<dbReference type="OrthoDB" id="9809068at2"/>
<dbReference type="GO" id="GO:1990281">
    <property type="term" value="C:efflux pump complex"/>
    <property type="evidence" value="ECO:0007669"/>
    <property type="project" value="TreeGrafter"/>
</dbReference>
<dbReference type="NCBIfam" id="TIGR01730">
    <property type="entry name" value="RND_mfp"/>
    <property type="match status" value="1"/>
</dbReference>
<dbReference type="FunFam" id="2.40.30.170:FF:000010">
    <property type="entry name" value="Efflux RND transporter periplasmic adaptor subunit"/>
    <property type="match status" value="1"/>
</dbReference>
<dbReference type="Gene3D" id="1.10.287.470">
    <property type="entry name" value="Helix hairpin bin"/>
    <property type="match status" value="1"/>
</dbReference>
<evidence type="ECO:0000259" key="4">
    <source>
        <dbReference type="Pfam" id="PF25975"/>
    </source>
</evidence>
<dbReference type="Proteomes" id="UP000286063">
    <property type="component" value="Unassembled WGS sequence"/>
</dbReference>
<dbReference type="PROSITE" id="PS51257">
    <property type="entry name" value="PROKAR_LIPOPROTEIN"/>
    <property type="match status" value="1"/>
</dbReference>
<dbReference type="AlphaFoldDB" id="A0A413IKY6"/>
<evidence type="ECO:0000313" key="6">
    <source>
        <dbReference type="EMBL" id="RGY15186.1"/>
    </source>
</evidence>
<dbReference type="PANTHER" id="PTHR30469:SF33">
    <property type="entry name" value="SLR1207 PROTEIN"/>
    <property type="match status" value="1"/>
</dbReference>
<dbReference type="Pfam" id="PF25975">
    <property type="entry name" value="CzcB_C"/>
    <property type="match status" value="1"/>
</dbReference>
<dbReference type="InterPro" id="IPR006143">
    <property type="entry name" value="RND_pump_MFP"/>
</dbReference>
<comment type="caution">
    <text evidence="6">The sequence shown here is derived from an EMBL/GenBank/DDBJ whole genome shotgun (WGS) entry which is preliminary data.</text>
</comment>
<dbReference type="SUPFAM" id="SSF111369">
    <property type="entry name" value="HlyD-like secretion proteins"/>
    <property type="match status" value="1"/>
</dbReference>